<dbReference type="InterPro" id="IPR015956">
    <property type="entry name" value="Peniciliin-bd_prot_C_sf"/>
</dbReference>
<feature type="domain" description="Peptidase S11 D-Ala-D-Ala carboxypeptidase A C-terminal" evidence="17">
    <location>
        <begin position="305"/>
        <end position="393"/>
    </location>
</feature>
<dbReference type="SMART" id="SM00936">
    <property type="entry name" value="PBP5_C"/>
    <property type="match status" value="1"/>
</dbReference>
<dbReference type="InterPro" id="IPR018044">
    <property type="entry name" value="Peptidase_S11"/>
</dbReference>
<dbReference type="GO" id="GO:0071555">
    <property type="term" value="P:cell wall organization"/>
    <property type="evidence" value="ECO:0007669"/>
    <property type="project" value="UniProtKB-KW"/>
</dbReference>
<keyword evidence="9" id="KW-0133">Cell shape</keyword>
<organism evidence="18 19">
    <name type="scientific">Breznakiella homolactica</name>
    <dbReference type="NCBI Taxonomy" id="2798577"/>
    <lineage>
        <taxon>Bacteria</taxon>
        <taxon>Pseudomonadati</taxon>
        <taxon>Spirochaetota</taxon>
        <taxon>Spirochaetia</taxon>
        <taxon>Spirochaetales</taxon>
        <taxon>Breznakiellaceae</taxon>
        <taxon>Breznakiella</taxon>
    </lineage>
</organism>
<evidence type="ECO:0000256" key="4">
    <source>
        <dbReference type="ARBA" id="ARBA00012448"/>
    </source>
</evidence>
<dbReference type="UniPathway" id="UPA00219"/>
<name>A0A7T8BCB8_9SPIR</name>
<dbReference type="InterPro" id="IPR012907">
    <property type="entry name" value="Peptidase_S11_C"/>
</dbReference>
<dbReference type="Gene3D" id="3.40.710.10">
    <property type="entry name" value="DD-peptidase/beta-lactamase superfamily"/>
    <property type="match status" value="1"/>
</dbReference>
<dbReference type="AlphaFoldDB" id="A0A7T8BCB8"/>
<evidence type="ECO:0000256" key="11">
    <source>
        <dbReference type="ARBA" id="ARBA00023316"/>
    </source>
</evidence>
<sequence length="415" mass="45125">MLGVPVNNAVLRRLPLFLWLFCITAAAGALDPGAAAPSLRSQAAVLLDAATGTVLYSKNGDEPISPASLTKLMTIHLALKDSESGKTSLDTVVSLPRETWAINQPPRSSLMFLAQGQTVTLGELLLGLAVSSGNDAAVAVALHLAPSVDAFAERMTAEAKALGLENTSFVEPSGISEYNMTTAMDYARFCRIYITLHPETLEQLHSVPSFAYPKPENLPEIYRQRPGTIEQYNRNALLRSYSGVDGLKTGYIDEAGYNIALTARRDGTRLIAVILGGPANLGSQEGERIRRADSTALLDWGFEYFKTLRPVVAELPPVRIWKGTENSASVVPGETLERTIISDRGDGLRWEARINEPVTAPLTAGSSVGDLVFLDTQGELFRVPLVLQDDQPQGNVFKRLWDSIRLFFRSLGKKN</sequence>
<dbReference type="PRINTS" id="PR00725">
    <property type="entry name" value="DADACBPTASE1"/>
</dbReference>
<evidence type="ECO:0000313" key="19">
    <source>
        <dbReference type="Proteomes" id="UP000595917"/>
    </source>
</evidence>
<keyword evidence="7 16" id="KW-0732">Signal</keyword>
<keyword evidence="6" id="KW-0645">Protease</keyword>
<keyword evidence="5 18" id="KW-0121">Carboxypeptidase</keyword>
<keyword evidence="10" id="KW-0573">Peptidoglycan synthesis</keyword>
<comment type="function">
    <text evidence="1">Removes C-terminal D-alanyl residues from sugar-peptide cell wall precursors.</text>
</comment>
<evidence type="ECO:0000256" key="14">
    <source>
        <dbReference type="PIRSR" id="PIRSR618044-2"/>
    </source>
</evidence>
<evidence type="ECO:0000256" key="6">
    <source>
        <dbReference type="ARBA" id="ARBA00022670"/>
    </source>
</evidence>
<dbReference type="EMBL" id="CP067089">
    <property type="protein sequence ID" value="QQO11417.1"/>
    <property type="molecule type" value="Genomic_DNA"/>
</dbReference>
<evidence type="ECO:0000256" key="2">
    <source>
        <dbReference type="ARBA" id="ARBA00004752"/>
    </source>
</evidence>
<comment type="pathway">
    <text evidence="2">Cell wall biogenesis; peptidoglycan biosynthesis.</text>
</comment>
<feature type="chain" id="PRO_5030908937" description="serine-type D-Ala-D-Ala carboxypeptidase" evidence="16">
    <location>
        <begin position="30"/>
        <end position="415"/>
    </location>
</feature>
<dbReference type="GO" id="GO:0009002">
    <property type="term" value="F:serine-type D-Ala-D-Ala carboxypeptidase activity"/>
    <property type="evidence" value="ECO:0007669"/>
    <property type="project" value="UniProtKB-EC"/>
</dbReference>
<feature type="active site" description="Acyl-ester intermediate" evidence="13">
    <location>
        <position position="68"/>
    </location>
</feature>
<evidence type="ECO:0000259" key="17">
    <source>
        <dbReference type="SMART" id="SM00936"/>
    </source>
</evidence>
<comment type="similarity">
    <text evidence="3 15">Belongs to the peptidase S11 family.</text>
</comment>
<dbReference type="Proteomes" id="UP000595917">
    <property type="component" value="Chromosome"/>
</dbReference>
<reference evidence="18" key="1">
    <citation type="submission" date="2021-01" db="EMBL/GenBank/DDBJ databases">
        <title>Description of Breznakiella homolactica.</title>
        <authorList>
            <person name="Song Y."/>
            <person name="Brune A."/>
        </authorList>
    </citation>
    <scope>NUCLEOTIDE SEQUENCE</scope>
    <source>
        <strain evidence="18">RmG30</strain>
    </source>
</reference>
<comment type="catalytic activity">
    <reaction evidence="12">
        <text>Preferential cleavage: (Ac)2-L-Lys-D-Ala-|-D-Ala. Also transpeptidation of peptidyl-alanyl moieties that are N-acyl substituents of D-alanine.</text>
        <dbReference type="EC" id="3.4.16.4"/>
    </reaction>
</comment>
<evidence type="ECO:0000256" key="8">
    <source>
        <dbReference type="ARBA" id="ARBA00022801"/>
    </source>
</evidence>
<proteinExistence type="inferred from homology"/>
<evidence type="ECO:0000256" key="15">
    <source>
        <dbReference type="RuleBase" id="RU004016"/>
    </source>
</evidence>
<dbReference type="Gene3D" id="2.60.410.10">
    <property type="entry name" value="D-Ala-D-Ala carboxypeptidase, C-terminal domain"/>
    <property type="match status" value="1"/>
</dbReference>
<dbReference type="GO" id="GO:0009252">
    <property type="term" value="P:peptidoglycan biosynthetic process"/>
    <property type="evidence" value="ECO:0007669"/>
    <property type="project" value="UniProtKB-UniPathway"/>
</dbReference>
<feature type="active site" evidence="13">
    <location>
        <position position="132"/>
    </location>
</feature>
<dbReference type="Pfam" id="PF00768">
    <property type="entry name" value="Peptidase_S11"/>
    <property type="match status" value="1"/>
</dbReference>
<protein>
    <recommendedName>
        <fullName evidence="4">serine-type D-Ala-D-Ala carboxypeptidase</fullName>
        <ecNumber evidence="4">3.4.16.4</ecNumber>
    </recommendedName>
</protein>
<dbReference type="SUPFAM" id="SSF69189">
    <property type="entry name" value="Penicillin-binding protein associated domain"/>
    <property type="match status" value="1"/>
</dbReference>
<dbReference type="SUPFAM" id="SSF56601">
    <property type="entry name" value="beta-lactamase/transpeptidase-like"/>
    <property type="match status" value="1"/>
</dbReference>
<keyword evidence="8" id="KW-0378">Hydrolase</keyword>
<accession>A0A7T8BCB8</accession>
<dbReference type="Pfam" id="PF07943">
    <property type="entry name" value="PBP5_C"/>
    <property type="match status" value="1"/>
</dbReference>
<dbReference type="KEGG" id="bhc:JFL75_15465"/>
<dbReference type="GO" id="GO:0008360">
    <property type="term" value="P:regulation of cell shape"/>
    <property type="evidence" value="ECO:0007669"/>
    <property type="project" value="UniProtKB-KW"/>
</dbReference>
<dbReference type="InterPro" id="IPR012338">
    <property type="entry name" value="Beta-lactam/transpept-like"/>
</dbReference>
<dbReference type="EC" id="3.4.16.4" evidence="4"/>
<dbReference type="PANTHER" id="PTHR21581:SF6">
    <property type="entry name" value="TRAFFICKING PROTEIN PARTICLE COMPLEX SUBUNIT 12"/>
    <property type="match status" value="1"/>
</dbReference>
<dbReference type="InterPro" id="IPR037167">
    <property type="entry name" value="Peptidase_S11_C_sf"/>
</dbReference>
<evidence type="ECO:0000313" key="18">
    <source>
        <dbReference type="EMBL" id="QQO11417.1"/>
    </source>
</evidence>
<feature type="binding site" evidence="14">
    <location>
        <position position="248"/>
    </location>
    <ligand>
        <name>substrate</name>
    </ligand>
</feature>
<feature type="signal peptide" evidence="16">
    <location>
        <begin position="1"/>
        <end position="29"/>
    </location>
</feature>
<evidence type="ECO:0000256" key="1">
    <source>
        <dbReference type="ARBA" id="ARBA00003217"/>
    </source>
</evidence>
<dbReference type="PANTHER" id="PTHR21581">
    <property type="entry name" value="D-ALANYL-D-ALANINE CARBOXYPEPTIDASE"/>
    <property type="match status" value="1"/>
</dbReference>
<dbReference type="InterPro" id="IPR001967">
    <property type="entry name" value="Peptidase_S11_N"/>
</dbReference>
<gene>
    <name evidence="18" type="ORF">JFL75_15465</name>
</gene>
<evidence type="ECO:0000256" key="5">
    <source>
        <dbReference type="ARBA" id="ARBA00022645"/>
    </source>
</evidence>
<feature type="active site" description="Proton acceptor" evidence="13">
    <location>
        <position position="71"/>
    </location>
</feature>
<evidence type="ECO:0000256" key="3">
    <source>
        <dbReference type="ARBA" id="ARBA00007164"/>
    </source>
</evidence>
<evidence type="ECO:0000256" key="10">
    <source>
        <dbReference type="ARBA" id="ARBA00022984"/>
    </source>
</evidence>
<dbReference type="GO" id="GO:0006508">
    <property type="term" value="P:proteolysis"/>
    <property type="evidence" value="ECO:0007669"/>
    <property type="project" value="UniProtKB-KW"/>
</dbReference>
<evidence type="ECO:0000256" key="9">
    <source>
        <dbReference type="ARBA" id="ARBA00022960"/>
    </source>
</evidence>
<evidence type="ECO:0000256" key="16">
    <source>
        <dbReference type="SAM" id="SignalP"/>
    </source>
</evidence>
<evidence type="ECO:0000256" key="12">
    <source>
        <dbReference type="ARBA" id="ARBA00034000"/>
    </source>
</evidence>
<evidence type="ECO:0000256" key="7">
    <source>
        <dbReference type="ARBA" id="ARBA00022729"/>
    </source>
</evidence>
<keyword evidence="11" id="KW-0961">Cell wall biogenesis/degradation</keyword>
<evidence type="ECO:0000256" key="13">
    <source>
        <dbReference type="PIRSR" id="PIRSR618044-1"/>
    </source>
</evidence>
<keyword evidence="19" id="KW-1185">Reference proteome</keyword>